<accession>A0A0N5ACZ0</accession>
<proteinExistence type="predicted"/>
<protein>
    <submittedName>
        <fullName evidence="3">Transmembrane protein</fullName>
    </submittedName>
</protein>
<organism evidence="2 3">
    <name type="scientific">Syphacia muris</name>
    <dbReference type="NCBI Taxonomy" id="451379"/>
    <lineage>
        <taxon>Eukaryota</taxon>
        <taxon>Metazoa</taxon>
        <taxon>Ecdysozoa</taxon>
        <taxon>Nematoda</taxon>
        <taxon>Chromadorea</taxon>
        <taxon>Rhabditida</taxon>
        <taxon>Spirurina</taxon>
        <taxon>Oxyuridomorpha</taxon>
        <taxon>Oxyuroidea</taxon>
        <taxon>Oxyuridae</taxon>
        <taxon>Syphacia</taxon>
    </lineage>
</organism>
<reference evidence="3" key="1">
    <citation type="submission" date="2017-02" db="UniProtKB">
        <authorList>
            <consortium name="WormBaseParasite"/>
        </authorList>
    </citation>
    <scope>IDENTIFICATION</scope>
</reference>
<keyword evidence="1" id="KW-1133">Transmembrane helix</keyword>
<keyword evidence="1" id="KW-0812">Transmembrane</keyword>
<evidence type="ECO:0000256" key="1">
    <source>
        <dbReference type="SAM" id="Phobius"/>
    </source>
</evidence>
<name>A0A0N5ACZ0_9BILA</name>
<evidence type="ECO:0000313" key="2">
    <source>
        <dbReference type="Proteomes" id="UP000046393"/>
    </source>
</evidence>
<sequence length="139" mass="15861">MSRDKSVLCPVDNPLLCRVLNEYSRINPVKNKDPMAIAAAFLLTWMVLITIDVSNGKYLRLCSMVQLATILKYPIVESQCSQKDFLAQDKKRCKISFQGKYSGVIYGNTSNVKLRPTRSRELMVTDYSRPDYARLTKSD</sequence>
<keyword evidence="2" id="KW-1185">Reference proteome</keyword>
<keyword evidence="1" id="KW-0472">Membrane</keyword>
<dbReference type="AlphaFoldDB" id="A0A0N5ACZ0"/>
<dbReference type="Proteomes" id="UP000046393">
    <property type="component" value="Unplaced"/>
</dbReference>
<feature type="transmembrane region" description="Helical" evidence="1">
    <location>
        <begin position="35"/>
        <end position="54"/>
    </location>
</feature>
<dbReference type="WBParaSite" id="SMUV_0000202001-mRNA-1">
    <property type="protein sequence ID" value="SMUV_0000202001-mRNA-1"/>
    <property type="gene ID" value="SMUV_0000202001"/>
</dbReference>
<evidence type="ECO:0000313" key="3">
    <source>
        <dbReference type="WBParaSite" id="SMUV_0000202001-mRNA-1"/>
    </source>
</evidence>